<accession>A0A1S6IUM7</accession>
<keyword evidence="1" id="KW-1133">Transmembrane helix</keyword>
<keyword evidence="1" id="KW-0472">Membrane</keyword>
<evidence type="ECO:0000313" key="2">
    <source>
        <dbReference type="EMBL" id="AQS58478.1"/>
    </source>
</evidence>
<evidence type="ECO:0000313" key="3">
    <source>
        <dbReference type="Proteomes" id="UP000189464"/>
    </source>
</evidence>
<evidence type="ECO:0008006" key="4">
    <source>
        <dbReference type="Google" id="ProtNLM"/>
    </source>
</evidence>
<dbReference type="NCBIfam" id="TIGR02532">
    <property type="entry name" value="IV_pilin_GFxxxE"/>
    <property type="match status" value="1"/>
</dbReference>
<organism evidence="2 3">
    <name type="scientific">Desulforamulus ferrireducens</name>
    <dbReference type="NCBI Taxonomy" id="1833852"/>
    <lineage>
        <taxon>Bacteria</taxon>
        <taxon>Bacillati</taxon>
        <taxon>Bacillota</taxon>
        <taxon>Clostridia</taxon>
        <taxon>Eubacteriales</taxon>
        <taxon>Peptococcaceae</taxon>
        <taxon>Desulforamulus</taxon>
    </lineage>
</organism>
<keyword evidence="1" id="KW-0812">Transmembrane</keyword>
<dbReference type="EMBL" id="CP019698">
    <property type="protein sequence ID" value="AQS58478.1"/>
    <property type="molecule type" value="Genomic_DNA"/>
</dbReference>
<dbReference type="Pfam" id="PF07963">
    <property type="entry name" value="N_methyl"/>
    <property type="match status" value="1"/>
</dbReference>
<sequence>MVNERVRNGFTFIEVMISILILGIVLIPLIDVFARSNINSLDAEKSTTALYLSQSKLEQLINTPFSDIKSVNKQPYPGKDSYTYSVTVLETASDKGYQVKNITVVVYYHLGGVEKQVSLTMEKTNRDVKADQQVQ</sequence>
<dbReference type="OrthoDB" id="1787228at2"/>
<gene>
    <name evidence="2" type="ORF">B0537_04890</name>
</gene>
<evidence type="ECO:0000256" key="1">
    <source>
        <dbReference type="SAM" id="Phobius"/>
    </source>
</evidence>
<dbReference type="STRING" id="1833852.B0537_04890"/>
<proteinExistence type="predicted"/>
<dbReference type="InterPro" id="IPR012902">
    <property type="entry name" value="N_methyl_site"/>
</dbReference>
<dbReference type="KEGG" id="dfg:B0537_04890"/>
<feature type="transmembrane region" description="Helical" evidence="1">
    <location>
        <begin position="12"/>
        <end position="30"/>
    </location>
</feature>
<name>A0A1S6IUM7_9FIRM</name>
<dbReference type="RefSeq" id="WP_077713433.1">
    <property type="nucleotide sequence ID" value="NZ_CP019698.1"/>
</dbReference>
<keyword evidence="3" id="KW-1185">Reference proteome</keyword>
<protein>
    <recommendedName>
        <fullName evidence="4">Prepilin-type N-terminal cleavage/methylation domain-containing protein</fullName>
    </recommendedName>
</protein>
<dbReference type="AlphaFoldDB" id="A0A1S6IUM7"/>
<dbReference type="Proteomes" id="UP000189464">
    <property type="component" value="Chromosome"/>
</dbReference>
<reference evidence="2 3" key="1">
    <citation type="journal article" date="2016" name="Int. J. Syst. Evol. Microbiol.">
        <title>Desulfotomaculum ferrireducens sp. nov., a moderately thermophilic sulfate-reducing and dissimilatory Fe(III)-reducing bacterium isolated from compost.</title>
        <authorList>
            <person name="Yang G."/>
            <person name="Guo J."/>
            <person name="Zhuang L."/>
            <person name="Yuan Y."/>
            <person name="Zhou S."/>
        </authorList>
    </citation>
    <scope>NUCLEOTIDE SEQUENCE [LARGE SCALE GENOMIC DNA]</scope>
    <source>
        <strain evidence="2 3">GSS09</strain>
    </source>
</reference>